<protein>
    <submittedName>
        <fullName evidence="3">Uncharacterized protein</fullName>
    </submittedName>
</protein>
<feature type="region of interest" description="Disordered" evidence="1">
    <location>
        <begin position="536"/>
        <end position="582"/>
    </location>
</feature>
<accession>A0AA40F3T8</accession>
<feature type="compositionally biased region" description="Polar residues" evidence="1">
    <location>
        <begin position="561"/>
        <end position="582"/>
    </location>
</feature>
<organism evidence="3 4">
    <name type="scientific">Schizothecium vesticola</name>
    <dbReference type="NCBI Taxonomy" id="314040"/>
    <lineage>
        <taxon>Eukaryota</taxon>
        <taxon>Fungi</taxon>
        <taxon>Dikarya</taxon>
        <taxon>Ascomycota</taxon>
        <taxon>Pezizomycotina</taxon>
        <taxon>Sordariomycetes</taxon>
        <taxon>Sordariomycetidae</taxon>
        <taxon>Sordariales</taxon>
        <taxon>Schizotheciaceae</taxon>
        <taxon>Schizothecium</taxon>
    </lineage>
</organism>
<keyword evidence="2" id="KW-0472">Membrane</keyword>
<dbReference type="AlphaFoldDB" id="A0AA40F3T8"/>
<sequence>MPLFHARDLVAFPGGDNSSDTVINNVHYNKTTLDHFNYTLYSNGTMSNGSSCLLTFEPWAPTLLYPNGTFVNVTWCYSPVNPIGERAKIAIGLAVAYGAALFCVLLCLSKHGKLHLPTERRFYPIGRRWQWYWAIFTCATAMISLFVTVDVDRYYLPQLPIILTSFFWYLMQMGAMATAWEGVRHWGSWMERQFVDPDPFILPLDDSRSMFEFWIPLGWYFWLWMNFFLVIPRNWGRIEHQRYPEQIVDEAIPTATDGRFKAGAFCLVVCWLLIVFFLRHAIKHYCPRNRGLINRLVGLMRFTPLRFYFLVPLAAVIPAYQALVAWYFEWSPLNVKGLNAAIFAGGYAPSLLILVVQVAWGFVTPNEDLELKRQRRVRGEEIDREMGIVKRPAWWRRIREGGSHTISMQDRIARNVREVGGAKPSANMYEASPADPFVDGPAAKPPRPPQATTEAVEMKTLTPKHELSDRAAEMLAPNLRAGDFAAARAMATRYDGMANRTRSDRALQNAAGPLFPHINDPASAAAAARRHQELMMDGPPPYAERGRKEAQLRRPDAGRGTSASTTNSINRPPQQIKSMLDV</sequence>
<feature type="transmembrane region" description="Helical" evidence="2">
    <location>
        <begin position="307"/>
        <end position="328"/>
    </location>
</feature>
<feature type="transmembrane region" description="Helical" evidence="2">
    <location>
        <begin position="340"/>
        <end position="363"/>
    </location>
</feature>
<reference evidence="3" key="1">
    <citation type="submission" date="2023-06" db="EMBL/GenBank/DDBJ databases">
        <title>Genome-scale phylogeny and comparative genomics of the fungal order Sordariales.</title>
        <authorList>
            <consortium name="Lawrence Berkeley National Laboratory"/>
            <person name="Hensen N."/>
            <person name="Bonometti L."/>
            <person name="Westerberg I."/>
            <person name="Brannstrom I.O."/>
            <person name="Guillou S."/>
            <person name="Cros-Aarteil S."/>
            <person name="Calhoun S."/>
            <person name="Haridas S."/>
            <person name="Kuo A."/>
            <person name="Mondo S."/>
            <person name="Pangilinan J."/>
            <person name="Riley R."/>
            <person name="LaButti K."/>
            <person name="Andreopoulos B."/>
            <person name="Lipzen A."/>
            <person name="Chen C."/>
            <person name="Yanf M."/>
            <person name="Daum C."/>
            <person name="Ng V."/>
            <person name="Clum A."/>
            <person name="Steindorff A."/>
            <person name="Ohm R."/>
            <person name="Martin F."/>
            <person name="Silar P."/>
            <person name="Natvig D."/>
            <person name="Lalanne C."/>
            <person name="Gautier V."/>
            <person name="Ament-velasquez S.L."/>
            <person name="Kruys A."/>
            <person name="Hutchinson M.I."/>
            <person name="Powell A.J."/>
            <person name="Barry K."/>
            <person name="Miller A.N."/>
            <person name="Grigoriev I.V."/>
            <person name="Debuchy R."/>
            <person name="Gladieux P."/>
            <person name="Thoren M.H."/>
            <person name="Johannesson H."/>
        </authorList>
    </citation>
    <scope>NUCLEOTIDE SEQUENCE</scope>
    <source>
        <strain evidence="3">SMH3187-1</strain>
    </source>
</reference>
<evidence type="ECO:0000256" key="1">
    <source>
        <dbReference type="SAM" id="MobiDB-lite"/>
    </source>
</evidence>
<feature type="transmembrane region" description="Helical" evidence="2">
    <location>
        <begin position="161"/>
        <end position="183"/>
    </location>
</feature>
<feature type="transmembrane region" description="Helical" evidence="2">
    <location>
        <begin position="213"/>
        <end position="231"/>
    </location>
</feature>
<evidence type="ECO:0000313" key="3">
    <source>
        <dbReference type="EMBL" id="KAK0750560.1"/>
    </source>
</evidence>
<keyword evidence="4" id="KW-1185">Reference proteome</keyword>
<evidence type="ECO:0000313" key="4">
    <source>
        <dbReference type="Proteomes" id="UP001172155"/>
    </source>
</evidence>
<feature type="transmembrane region" description="Helical" evidence="2">
    <location>
        <begin position="262"/>
        <end position="282"/>
    </location>
</feature>
<gene>
    <name evidence="3" type="ORF">B0T18DRAFT_129707</name>
</gene>
<feature type="compositionally biased region" description="Basic and acidic residues" evidence="1">
    <location>
        <begin position="544"/>
        <end position="557"/>
    </location>
</feature>
<proteinExistence type="predicted"/>
<comment type="caution">
    <text evidence="3">The sequence shown here is derived from an EMBL/GenBank/DDBJ whole genome shotgun (WGS) entry which is preliminary data.</text>
</comment>
<feature type="transmembrane region" description="Helical" evidence="2">
    <location>
        <begin position="89"/>
        <end position="108"/>
    </location>
</feature>
<dbReference type="Pfam" id="PF10361">
    <property type="entry name" value="DUF2434"/>
    <property type="match status" value="1"/>
</dbReference>
<dbReference type="Proteomes" id="UP001172155">
    <property type="component" value="Unassembled WGS sequence"/>
</dbReference>
<keyword evidence="2" id="KW-1133">Transmembrane helix</keyword>
<dbReference type="EMBL" id="JAUKUD010000003">
    <property type="protein sequence ID" value="KAK0750560.1"/>
    <property type="molecule type" value="Genomic_DNA"/>
</dbReference>
<evidence type="ECO:0000256" key="2">
    <source>
        <dbReference type="SAM" id="Phobius"/>
    </source>
</evidence>
<keyword evidence="2" id="KW-0812">Transmembrane</keyword>
<dbReference type="InterPro" id="IPR018830">
    <property type="entry name" value="DUF2434"/>
</dbReference>
<feature type="transmembrane region" description="Helical" evidence="2">
    <location>
        <begin position="129"/>
        <end position="149"/>
    </location>
</feature>
<name>A0AA40F3T8_9PEZI</name>